<feature type="region of interest" description="Disordered" evidence="1">
    <location>
        <begin position="95"/>
        <end position="123"/>
    </location>
</feature>
<accession>A0A813IBL0</accession>
<evidence type="ECO:0000256" key="1">
    <source>
        <dbReference type="SAM" id="MobiDB-lite"/>
    </source>
</evidence>
<proteinExistence type="predicted"/>
<sequence length="123" mass="13864">AFLDSDSRLGKWYRYFHFSKKHLKRHFVHEGRAGPGEERLWGVATWLFQRPRPYRQTDAAALCGFLDPPREPSVGSLAEEVEQLAGHLRRGVLLLSSEPPDGGKPPLLEAELTSRSTTHGVEC</sequence>
<name>A0A813IBL0_POLGL</name>
<organism evidence="2 3">
    <name type="scientific">Polarella glacialis</name>
    <name type="common">Dinoflagellate</name>
    <dbReference type="NCBI Taxonomy" id="89957"/>
    <lineage>
        <taxon>Eukaryota</taxon>
        <taxon>Sar</taxon>
        <taxon>Alveolata</taxon>
        <taxon>Dinophyceae</taxon>
        <taxon>Suessiales</taxon>
        <taxon>Suessiaceae</taxon>
        <taxon>Polarella</taxon>
    </lineage>
</organism>
<evidence type="ECO:0000313" key="2">
    <source>
        <dbReference type="EMBL" id="CAE8648565.1"/>
    </source>
</evidence>
<protein>
    <submittedName>
        <fullName evidence="2">Uncharacterized protein</fullName>
    </submittedName>
</protein>
<dbReference type="Proteomes" id="UP000626109">
    <property type="component" value="Unassembled WGS sequence"/>
</dbReference>
<dbReference type="AlphaFoldDB" id="A0A813IBL0"/>
<comment type="caution">
    <text evidence="2">The sequence shown here is derived from an EMBL/GenBank/DDBJ whole genome shotgun (WGS) entry which is preliminary data.</text>
</comment>
<dbReference type="EMBL" id="CAJNNW010006713">
    <property type="protein sequence ID" value="CAE8648565.1"/>
    <property type="molecule type" value="Genomic_DNA"/>
</dbReference>
<reference evidence="2" key="1">
    <citation type="submission" date="2021-02" db="EMBL/GenBank/DDBJ databases">
        <authorList>
            <person name="Dougan E. K."/>
            <person name="Rhodes N."/>
            <person name="Thang M."/>
            <person name="Chan C."/>
        </authorList>
    </citation>
    <scope>NUCLEOTIDE SEQUENCE</scope>
</reference>
<feature type="compositionally biased region" description="Polar residues" evidence="1">
    <location>
        <begin position="113"/>
        <end position="123"/>
    </location>
</feature>
<feature type="non-terminal residue" evidence="2">
    <location>
        <position position="123"/>
    </location>
</feature>
<feature type="non-terminal residue" evidence="2">
    <location>
        <position position="1"/>
    </location>
</feature>
<gene>
    <name evidence="2" type="ORF">PGLA2088_LOCUS6675</name>
</gene>
<evidence type="ECO:0000313" key="3">
    <source>
        <dbReference type="Proteomes" id="UP000626109"/>
    </source>
</evidence>